<dbReference type="PROSITE" id="PS00678">
    <property type="entry name" value="WD_REPEATS_1"/>
    <property type="match status" value="1"/>
</dbReference>
<feature type="repeat" description="WD" evidence="6">
    <location>
        <begin position="303"/>
        <end position="338"/>
    </location>
</feature>
<evidence type="ECO:0000259" key="8">
    <source>
        <dbReference type="Pfam" id="PF12265"/>
    </source>
</evidence>
<keyword evidence="10" id="KW-1185">Reference proteome</keyword>
<dbReference type="GO" id="GO:0005634">
    <property type="term" value="C:nucleus"/>
    <property type="evidence" value="ECO:0007669"/>
    <property type="project" value="UniProtKB-SubCell"/>
</dbReference>
<evidence type="ECO:0000256" key="4">
    <source>
        <dbReference type="ARBA" id="ARBA00023242"/>
    </source>
</evidence>
<dbReference type="Pfam" id="PF00400">
    <property type="entry name" value="WD40"/>
    <property type="match status" value="3"/>
</dbReference>
<organism evidence="9 10">
    <name type="scientific">Cichlidogyrus casuarinus</name>
    <dbReference type="NCBI Taxonomy" id="1844966"/>
    <lineage>
        <taxon>Eukaryota</taxon>
        <taxon>Metazoa</taxon>
        <taxon>Spiralia</taxon>
        <taxon>Lophotrochozoa</taxon>
        <taxon>Platyhelminthes</taxon>
        <taxon>Monogenea</taxon>
        <taxon>Monopisthocotylea</taxon>
        <taxon>Dactylogyridea</taxon>
        <taxon>Ancyrocephalidae</taxon>
        <taxon>Cichlidogyrus</taxon>
    </lineage>
</organism>
<dbReference type="SUPFAM" id="SSF50978">
    <property type="entry name" value="WD40 repeat-like"/>
    <property type="match status" value="1"/>
</dbReference>
<dbReference type="Pfam" id="PF12265">
    <property type="entry name" value="CAF1C_H4-bd"/>
    <property type="match status" value="1"/>
</dbReference>
<keyword evidence="4" id="KW-0539">Nucleus</keyword>
<gene>
    <name evidence="9" type="primary">GRWD1</name>
    <name evidence="9" type="ORF">Ciccas_001272</name>
</gene>
<dbReference type="InterPro" id="IPR015943">
    <property type="entry name" value="WD40/YVTN_repeat-like_dom_sf"/>
</dbReference>
<sequence>MPKNTECDTDVKKQGSSSSESEESSEDEEVPAKRPFLPGISADLAENEELEVDMKAYRMYYQVQMDIPSLSFDIIHDNLGESRILERGGPPIKSYLVLGSQAKSFNNNQIQLLKLSNMRPLKELTSTDSDSDSELSDDETDDLPNIEAVQYKHKGSINRIRCNHLMDKYFAAVWSESGKVSIWELSSGIQALNDGSLLQDFNKRDHHKPTFISSQKKEGFALDWSKPVPGRFASGDIDGNIFIFDACDATWSCSKPYTGHTAAVEDIQWSPTEATVFISCSTDKSIRVWDSRNKSHRPMVDLEEAHSSDVNVCSWNRIQSNSLLSGGDDGSLRVWDLRMCKQSTNVTKSVIKGYTHLFEYHKKPITSVEWHPEDAGVFAASSEDNQISLWDMNLEQDADEDQDADQELKQIPVQLMFIHCGQEDIKEIHWHRQIPGLLISTALDGLNVFRTINI</sequence>
<dbReference type="PANTHER" id="PTHR45903:SF1">
    <property type="entry name" value="GLUTAMATE-RICH WD REPEAT-CONTAINING PROTEIN 1"/>
    <property type="match status" value="1"/>
</dbReference>
<keyword evidence="3" id="KW-0677">Repeat</keyword>
<dbReference type="InterPro" id="IPR051972">
    <property type="entry name" value="Glutamate-rich_WD_repeat"/>
</dbReference>
<dbReference type="PROSITE" id="PS50294">
    <property type="entry name" value="WD_REPEATS_REGION"/>
    <property type="match status" value="3"/>
</dbReference>
<dbReference type="Proteomes" id="UP001626550">
    <property type="component" value="Unassembled WGS sequence"/>
</dbReference>
<dbReference type="InterPro" id="IPR036322">
    <property type="entry name" value="WD40_repeat_dom_sf"/>
</dbReference>
<reference evidence="9 10" key="1">
    <citation type="submission" date="2024-11" db="EMBL/GenBank/DDBJ databases">
        <title>Adaptive evolution of stress response genes in parasites aligns with host niche diversity.</title>
        <authorList>
            <person name="Hahn C."/>
            <person name="Resl P."/>
        </authorList>
    </citation>
    <scope>NUCLEOTIDE SEQUENCE [LARGE SCALE GENOMIC DNA]</scope>
    <source>
        <strain evidence="9">EGGRZ-B1_66</strain>
        <tissue evidence="9">Body</tissue>
    </source>
</reference>
<evidence type="ECO:0000313" key="9">
    <source>
        <dbReference type="EMBL" id="KAL3320054.1"/>
    </source>
</evidence>
<evidence type="ECO:0000256" key="5">
    <source>
        <dbReference type="ARBA" id="ARBA00040876"/>
    </source>
</evidence>
<evidence type="ECO:0000256" key="2">
    <source>
        <dbReference type="ARBA" id="ARBA00022574"/>
    </source>
</evidence>
<comment type="caution">
    <text evidence="9">The sequence shown here is derived from an EMBL/GenBank/DDBJ whole genome shotgun (WGS) entry which is preliminary data.</text>
</comment>
<evidence type="ECO:0000256" key="3">
    <source>
        <dbReference type="ARBA" id="ARBA00022737"/>
    </source>
</evidence>
<feature type="compositionally biased region" description="Acidic residues" evidence="7">
    <location>
        <begin position="20"/>
        <end position="29"/>
    </location>
</feature>
<dbReference type="EMBL" id="JBJKFK010000080">
    <property type="protein sequence ID" value="KAL3320054.1"/>
    <property type="molecule type" value="Genomic_DNA"/>
</dbReference>
<evidence type="ECO:0000256" key="6">
    <source>
        <dbReference type="PROSITE-ProRule" id="PRU00221"/>
    </source>
</evidence>
<dbReference type="InterPro" id="IPR001680">
    <property type="entry name" value="WD40_rpt"/>
</dbReference>
<feature type="region of interest" description="Disordered" evidence="7">
    <location>
        <begin position="1"/>
        <end position="39"/>
    </location>
</feature>
<proteinExistence type="predicted"/>
<evidence type="ECO:0000313" key="10">
    <source>
        <dbReference type="Proteomes" id="UP001626550"/>
    </source>
</evidence>
<dbReference type="InterPro" id="IPR020472">
    <property type="entry name" value="WD40_PAC1"/>
</dbReference>
<dbReference type="InterPro" id="IPR019775">
    <property type="entry name" value="WD40_repeat_CS"/>
</dbReference>
<dbReference type="PANTHER" id="PTHR45903">
    <property type="entry name" value="GLUTAMATE-RICH WD REPEAT-CONTAINING PROTEIN 1"/>
    <property type="match status" value="1"/>
</dbReference>
<dbReference type="Gene3D" id="2.130.10.10">
    <property type="entry name" value="YVTN repeat-like/Quinoprotein amine dehydrogenase"/>
    <property type="match status" value="1"/>
</dbReference>
<dbReference type="InterPro" id="IPR022052">
    <property type="entry name" value="Histone-bd_RBBP4-like_N"/>
</dbReference>
<feature type="repeat" description="WD" evidence="6">
    <location>
        <begin position="257"/>
        <end position="290"/>
    </location>
</feature>
<feature type="domain" description="Histone-binding protein RBBP4-like N-terminal" evidence="8">
    <location>
        <begin position="48"/>
        <end position="118"/>
    </location>
</feature>
<keyword evidence="2 6" id="KW-0853">WD repeat</keyword>
<evidence type="ECO:0000256" key="7">
    <source>
        <dbReference type="SAM" id="MobiDB-lite"/>
    </source>
</evidence>
<feature type="region of interest" description="Disordered" evidence="7">
    <location>
        <begin position="123"/>
        <end position="142"/>
    </location>
</feature>
<accession>A0ABD2QKI8</accession>
<feature type="compositionally biased region" description="Basic and acidic residues" evidence="7">
    <location>
        <begin position="1"/>
        <end position="13"/>
    </location>
</feature>
<feature type="repeat" description="WD" evidence="6">
    <location>
        <begin position="358"/>
        <end position="400"/>
    </location>
</feature>
<evidence type="ECO:0000256" key="1">
    <source>
        <dbReference type="ARBA" id="ARBA00004123"/>
    </source>
</evidence>
<dbReference type="PRINTS" id="PR00320">
    <property type="entry name" value="GPROTEINBRPT"/>
</dbReference>
<protein>
    <recommendedName>
        <fullName evidence="5">Glutamate-rich WD repeat-containing protein 1</fullName>
    </recommendedName>
</protein>
<dbReference type="SMART" id="SM00320">
    <property type="entry name" value="WD40"/>
    <property type="match status" value="6"/>
</dbReference>
<name>A0ABD2QKI8_9PLAT</name>
<feature type="compositionally biased region" description="Acidic residues" evidence="7">
    <location>
        <begin position="129"/>
        <end position="142"/>
    </location>
</feature>
<dbReference type="PROSITE" id="PS50082">
    <property type="entry name" value="WD_REPEATS_2"/>
    <property type="match status" value="3"/>
</dbReference>
<dbReference type="AlphaFoldDB" id="A0ABD2QKI8"/>
<comment type="subcellular location">
    <subcellularLocation>
        <location evidence="1">Nucleus</location>
    </subcellularLocation>
</comment>